<protein>
    <submittedName>
        <fullName evidence="2">IS1380 family transposase</fullName>
    </submittedName>
</protein>
<sequence>ALARMSIHDLRLKLLKIGAVIIRNSRRIRVLISEAYPHQELFAGLVARLKPT</sequence>
<dbReference type="AlphaFoldDB" id="A0A6A7Z0U6"/>
<dbReference type="RefSeq" id="WP_194286568.1">
    <property type="nucleotide sequence ID" value="NZ_WIWC01000125.1"/>
</dbReference>
<proteinExistence type="predicted"/>
<comment type="caution">
    <text evidence="2">The sequence shown here is derived from an EMBL/GenBank/DDBJ whole genome shotgun (WGS) entry which is preliminary data.</text>
</comment>
<gene>
    <name evidence="2" type="ORF">GHN86_23115</name>
</gene>
<evidence type="ECO:0000259" key="1">
    <source>
        <dbReference type="Pfam" id="PF13701"/>
    </source>
</evidence>
<name>A0A6A7Z0U6_9PSED</name>
<dbReference type="InterPro" id="IPR025668">
    <property type="entry name" value="Tnp_DDE_dom"/>
</dbReference>
<accession>A0A6A7Z0U6</accession>
<organism evidence="2">
    <name type="scientific">Pseudomonas helleri</name>
    <dbReference type="NCBI Taxonomy" id="1608996"/>
    <lineage>
        <taxon>Bacteria</taxon>
        <taxon>Pseudomonadati</taxon>
        <taxon>Pseudomonadota</taxon>
        <taxon>Gammaproteobacteria</taxon>
        <taxon>Pseudomonadales</taxon>
        <taxon>Pseudomonadaceae</taxon>
        <taxon>Pseudomonas</taxon>
    </lineage>
</organism>
<reference evidence="2" key="1">
    <citation type="submission" date="2019-10" db="EMBL/GenBank/DDBJ databases">
        <title>Evaluation of single-gene subtyping targets for Pseudomonas.</title>
        <authorList>
            <person name="Reichler S.J."/>
            <person name="Orsi R.H."/>
            <person name="Wiedmann M."/>
            <person name="Martin N.H."/>
            <person name="Murphy S.I."/>
        </authorList>
    </citation>
    <scope>NUCLEOTIDE SEQUENCE</scope>
    <source>
        <strain evidence="2">FSL R10-2339</strain>
    </source>
</reference>
<dbReference type="EMBL" id="WIWC01000125">
    <property type="protein sequence ID" value="MQT82921.1"/>
    <property type="molecule type" value="Genomic_DNA"/>
</dbReference>
<feature type="non-terminal residue" evidence="2">
    <location>
        <position position="1"/>
    </location>
</feature>
<evidence type="ECO:0000313" key="2">
    <source>
        <dbReference type="EMBL" id="MQT82921.1"/>
    </source>
</evidence>
<feature type="domain" description="Transposase DDE" evidence="1">
    <location>
        <begin position="2"/>
        <end position="51"/>
    </location>
</feature>
<dbReference type="Pfam" id="PF13701">
    <property type="entry name" value="DDE_Tnp_1_4"/>
    <property type="match status" value="1"/>
</dbReference>